<sequence length="217" mass="24391" precursor="true">MRHTKTQRSFSFALAASALGFIAAPQAWANEAAERLTERLDPLETYEAEFDQQILGSGGERLQQVQGEMWLSRPGMLRWEVDAPYSQTVVSNGEEVYLFDPDLEQVTVQGLDNRVTYTPALLLSGSAGELTDSFDVFYEQEEGDDIFTLIPVSPDTLFEELSMTFNGETLTELWMTDSTGQRTAIRFSAISQNTPIDDERFRFDIPDGVDVIREQAP</sequence>
<dbReference type="GO" id="GO:0030288">
    <property type="term" value="C:outer membrane-bounded periplasmic space"/>
    <property type="evidence" value="ECO:0007669"/>
    <property type="project" value="TreeGrafter"/>
</dbReference>
<evidence type="ECO:0000256" key="2">
    <source>
        <dbReference type="ARBA" id="ARBA00007615"/>
    </source>
</evidence>
<dbReference type="Pfam" id="PF03548">
    <property type="entry name" value="LolA"/>
    <property type="match status" value="1"/>
</dbReference>
<dbReference type="FunCoup" id="A0A1M7IF37">
    <property type="interactions" value="110"/>
</dbReference>
<evidence type="ECO:0000256" key="6">
    <source>
        <dbReference type="ARBA" id="ARBA00022729"/>
    </source>
</evidence>
<keyword evidence="9 10" id="KW-0143">Chaperone</keyword>
<dbReference type="HAMAP" id="MF_00240">
    <property type="entry name" value="LolA"/>
    <property type="match status" value="1"/>
</dbReference>
<dbReference type="AlphaFoldDB" id="A0A1M7IF37"/>
<proteinExistence type="inferred from homology"/>
<evidence type="ECO:0000256" key="8">
    <source>
        <dbReference type="ARBA" id="ARBA00022927"/>
    </source>
</evidence>
<feature type="signal peptide" evidence="10">
    <location>
        <begin position="1"/>
        <end position="29"/>
    </location>
</feature>
<keyword evidence="6 10" id="KW-0732">Signal</keyword>
<evidence type="ECO:0000313" key="12">
    <source>
        <dbReference type="Proteomes" id="UP000190911"/>
    </source>
</evidence>
<name>A0A1M7IF37_9GAMM</name>
<comment type="subcellular location">
    <subcellularLocation>
        <location evidence="1 10">Periplasm</location>
    </subcellularLocation>
</comment>
<dbReference type="RefSeq" id="WP_079554454.1">
    <property type="nucleotide sequence ID" value="NZ_LT670847.1"/>
</dbReference>
<evidence type="ECO:0000256" key="7">
    <source>
        <dbReference type="ARBA" id="ARBA00022764"/>
    </source>
</evidence>
<keyword evidence="12" id="KW-1185">Reference proteome</keyword>
<reference evidence="11 12" key="1">
    <citation type="submission" date="2016-11" db="EMBL/GenBank/DDBJ databases">
        <authorList>
            <person name="Jaros S."/>
            <person name="Januszkiewicz K."/>
            <person name="Wedrychowicz H."/>
        </authorList>
    </citation>
    <scope>NUCLEOTIDE SEQUENCE [LARGE SCALE GENOMIC DNA]</scope>
    <source>
        <strain evidence="11 12">ACAM 12</strain>
    </source>
</reference>
<evidence type="ECO:0000256" key="10">
    <source>
        <dbReference type="HAMAP-Rule" id="MF_00240"/>
    </source>
</evidence>
<dbReference type="CDD" id="cd16325">
    <property type="entry name" value="LolA"/>
    <property type="match status" value="1"/>
</dbReference>
<accession>A0A1M7IF37</accession>
<evidence type="ECO:0000313" key="11">
    <source>
        <dbReference type="EMBL" id="SHM39330.1"/>
    </source>
</evidence>
<dbReference type="InterPro" id="IPR004564">
    <property type="entry name" value="OM_lipoprot_carrier_LolA-like"/>
</dbReference>
<dbReference type="Gene3D" id="2.50.20.10">
    <property type="entry name" value="Lipoprotein localisation LolA/LolB/LppX"/>
    <property type="match status" value="1"/>
</dbReference>
<comment type="subunit">
    <text evidence="3 10">Monomer.</text>
</comment>
<dbReference type="PANTHER" id="PTHR35869:SF1">
    <property type="entry name" value="OUTER-MEMBRANE LIPOPROTEIN CARRIER PROTEIN"/>
    <property type="match status" value="1"/>
</dbReference>
<keyword evidence="5 10" id="KW-0813">Transport</keyword>
<protein>
    <recommendedName>
        <fullName evidence="4 10">Outer-membrane lipoprotein carrier protein</fullName>
    </recommendedName>
</protein>
<evidence type="ECO:0000256" key="4">
    <source>
        <dbReference type="ARBA" id="ARBA00014035"/>
    </source>
</evidence>
<keyword evidence="8 10" id="KW-0653">Protein transport</keyword>
<feature type="chain" id="PRO_5013415231" description="Outer-membrane lipoprotein carrier protein" evidence="10">
    <location>
        <begin position="30"/>
        <end position="217"/>
    </location>
</feature>
<gene>
    <name evidence="10" type="primary">lolA</name>
    <name evidence="11" type="ORF">SAMN05878437_2723</name>
</gene>
<dbReference type="GO" id="GO:0044874">
    <property type="term" value="P:lipoprotein localization to outer membrane"/>
    <property type="evidence" value="ECO:0007669"/>
    <property type="project" value="UniProtKB-UniRule"/>
</dbReference>
<organism evidence="11 12">
    <name type="scientific">Vreelandella subglaciescola</name>
    <dbReference type="NCBI Taxonomy" id="29571"/>
    <lineage>
        <taxon>Bacteria</taxon>
        <taxon>Pseudomonadati</taxon>
        <taxon>Pseudomonadota</taxon>
        <taxon>Gammaproteobacteria</taxon>
        <taxon>Oceanospirillales</taxon>
        <taxon>Halomonadaceae</taxon>
        <taxon>Vreelandella</taxon>
    </lineage>
</organism>
<dbReference type="GO" id="GO:0042953">
    <property type="term" value="P:lipoprotein transport"/>
    <property type="evidence" value="ECO:0007669"/>
    <property type="project" value="InterPro"/>
</dbReference>
<evidence type="ECO:0000256" key="9">
    <source>
        <dbReference type="ARBA" id="ARBA00023186"/>
    </source>
</evidence>
<evidence type="ECO:0000256" key="3">
    <source>
        <dbReference type="ARBA" id="ARBA00011245"/>
    </source>
</evidence>
<dbReference type="NCBIfam" id="TIGR00547">
    <property type="entry name" value="lolA"/>
    <property type="match status" value="1"/>
</dbReference>
<comment type="similarity">
    <text evidence="2 10">Belongs to the LolA family.</text>
</comment>
<keyword evidence="11" id="KW-0449">Lipoprotein</keyword>
<comment type="function">
    <text evidence="10">Participates in the translocation of lipoproteins from the inner membrane to the outer membrane. Only forms a complex with a lipoprotein if the residue after the N-terminal Cys is not an aspartate (The Asp acts as a targeting signal to indicate that the lipoprotein should stay in the inner membrane).</text>
</comment>
<evidence type="ECO:0000256" key="5">
    <source>
        <dbReference type="ARBA" id="ARBA00022448"/>
    </source>
</evidence>
<dbReference type="InterPro" id="IPR018323">
    <property type="entry name" value="OM_lipoprot_carrier_LolA_Pbac"/>
</dbReference>
<dbReference type="InParanoid" id="A0A1M7IF37"/>
<keyword evidence="7 10" id="KW-0574">Periplasm</keyword>
<evidence type="ECO:0000256" key="1">
    <source>
        <dbReference type="ARBA" id="ARBA00004418"/>
    </source>
</evidence>
<dbReference type="InterPro" id="IPR029046">
    <property type="entry name" value="LolA/LolB/LppX"/>
</dbReference>
<dbReference type="PANTHER" id="PTHR35869">
    <property type="entry name" value="OUTER-MEMBRANE LIPOPROTEIN CARRIER PROTEIN"/>
    <property type="match status" value="1"/>
</dbReference>
<dbReference type="OrthoDB" id="9787361at2"/>
<dbReference type="SUPFAM" id="SSF89392">
    <property type="entry name" value="Prokaryotic lipoproteins and lipoprotein localization factors"/>
    <property type="match status" value="1"/>
</dbReference>
<dbReference type="Proteomes" id="UP000190911">
    <property type="component" value="Chromosome I"/>
</dbReference>
<dbReference type="STRING" id="29571.SAMN05878437_2723"/>
<dbReference type="EMBL" id="LT670847">
    <property type="protein sequence ID" value="SHM39330.1"/>
    <property type="molecule type" value="Genomic_DNA"/>
</dbReference>